<gene>
    <name evidence="4" type="ORF">H9763_09535</name>
</gene>
<feature type="domain" description="Bacterial Ig-like" evidence="3">
    <location>
        <begin position="176"/>
        <end position="263"/>
    </location>
</feature>
<dbReference type="EMBL" id="DWXE01000039">
    <property type="protein sequence ID" value="HJB91686.1"/>
    <property type="molecule type" value="Genomic_DNA"/>
</dbReference>
<accession>A0A9D2SE21</accession>
<dbReference type="AlphaFoldDB" id="A0A9D2SE21"/>
<dbReference type="Proteomes" id="UP000886883">
    <property type="component" value="Unassembled WGS sequence"/>
</dbReference>
<sequence length="285" mass="29270">MNREEGRRDRSEKLLDAMGQIDDGLVEEARRAGRRKSRAGKAAAGWGGALAACALLAVCAGLYQIRAPYPASPARDTAQPEAALEARQETGGRSGEETAADSVWEAAPDAAAAAAESPRAQQAVPDGKSARGIGEDAAAEEKSGQIVGPENGGSGTAPAALTEGLASGALSGAVLEADGDGVTFLLSNGTDGEVTYGPAYSLERLEDGAWQEVNPGAELAWEDLLYALSPGEEAEISVDLAAGYGTLPSGQYRLVKRYSVSGQEGEEELCLEFSVDGGEADAPQE</sequence>
<evidence type="ECO:0000256" key="2">
    <source>
        <dbReference type="SAM" id="Phobius"/>
    </source>
</evidence>
<keyword evidence="2" id="KW-0472">Membrane</keyword>
<feature type="compositionally biased region" description="Basic and acidic residues" evidence="1">
    <location>
        <begin position="84"/>
        <end position="96"/>
    </location>
</feature>
<comment type="caution">
    <text evidence="4">The sequence shown here is derived from an EMBL/GenBank/DDBJ whole genome shotgun (WGS) entry which is preliminary data.</text>
</comment>
<keyword evidence="2" id="KW-1133">Transmembrane helix</keyword>
<proteinExistence type="predicted"/>
<name>A0A9D2SE21_9FIRM</name>
<keyword evidence="2" id="KW-0812">Transmembrane</keyword>
<reference evidence="4" key="1">
    <citation type="journal article" date="2021" name="PeerJ">
        <title>Extensive microbial diversity within the chicken gut microbiome revealed by metagenomics and culture.</title>
        <authorList>
            <person name="Gilroy R."/>
            <person name="Ravi A."/>
            <person name="Getino M."/>
            <person name="Pursley I."/>
            <person name="Horton D.L."/>
            <person name="Alikhan N.F."/>
            <person name="Baker D."/>
            <person name="Gharbi K."/>
            <person name="Hall N."/>
            <person name="Watson M."/>
            <person name="Adriaenssens E.M."/>
            <person name="Foster-Nyarko E."/>
            <person name="Jarju S."/>
            <person name="Secka A."/>
            <person name="Antonio M."/>
            <person name="Oren A."/>
            <person name="Chaudhuri R.R."/>
            <person name="La Ragione R."/>
            <person name="Hildebrand F."/>
            <person name="Pallen M.J."/>
        </authorList>
    </citation>
    <scope>NUCLEOTIDE SEQUENCE</scope>
    <source>
        <strain evidence="4">USAMLcec3-2134</strain>
    </source>
</reference>
<evidence type="ECO:0000313" key="5">
    <source>
        <dbReference type="Proteomes" id="UP000886883"/>
    </source>
</evidence>
<feature type="compositionally biased region" description="Low complexity" evidence="1">
    <location>
        <begin position="100"/>
        <end position="124"/>
    </location>
</feature>
<feature type="transmembrane region" description="Helical" evidence="2">
    <location>
        <begin position="43"/>
        <end position="63"/>
    </location>
</feature>
<protein>
    <recommendedName>
        <fullName evidence="3">Bacterial Ig-like domain-containing protein</fullName>
    </recommendedName>
</protein>
<dbReference type="InterPro" id="IPR046878">
    <property type="entry name" value="Big_14"/>
</dbReference>
<feature type="region of interest" description="Disordered" evidence="1">
    <location>
        <begin position="70"/>
        <end position="160"/>
    </location>
</feature>
<reference evidence="4" key="2">
    <citation type="submission" date="2021-04" db="EMBL/GenBank/DDBJ databases">
        <authorList>
            <person name="Gilroy R."/>
        </authorList>
    </citation>
    <scope>NUCLEOTIDE SEQUENCE</scope>
    <source>
        <strain evidence="4">USAMLcec3-2134</strain>
    </source>
</reference>
<organism evidence="4 5">
    <name type="scientific">Candidatus Eisenbergiella merdigallinarum</name>
    <dbReference type="NCBI Taxonomy" id="2838552"/>
    <lineage>
        <taxon>Bacteria</taxon>
        <taxon>Bacillati</taxon>
        <taxon>Bacillota</taxon>
        <taxon>Clostridia</taxon>
        <taxon>Lachnospirales</taxon>
        <taxon>Lachnospiraceae</taxon>
        <taxon>Eisenbergiella</taxon>
    </lineage>
</organism>
<evidence type="ECO:0000259" key="3">
    <source>
        <dbReference type="Pfam" id="PF20251"/>
    </source>
</evidence>
<evidence type="ECO:0000256" key="1">
    <source>
        <dbReference type="SAM" id="MobiDB-lite"/>
    </source>
</evidence>
<evidence type="ECO:0000313" key="4">
    <source>
        <dbReference type="EMBL" id="HJB91686.1"/>
    </source>
</evidence>
<dbReference type="Pfam" id="PF20251">
    <property type="entry name" value="Big_14"/>
    <property type="match status" value="1"/>
</dbReference>